<keyword evidence="6" id="KW-1185">Reference proteome</keyword>
<sequence length="391" mass="45076">MATTTTTTRTEQKQQPTADASIDLSKWDFSNLRPYVHPPETKEDLPWSELVTLDLEEYHRPGGKERLAKQLEHAVHHVGFFYVKNYGLTQEQVDQQFTIAQALFELPVEEKEKYECNYAAADYNGWRRPYVSKTGQLSSFSNIEIYNIAKQTPDFIDKYDQPDLIKAHYSEIKHFQRALHENVVLPLLRLFAIILQLPDEDYLVKQHTFEEKSEDHYRYMIYHPRTEEEYKAANYGREGGHTDLGTVTLLFRQPIAGLQILGEDGNWTWVSPQPGTITVNLADTISHLTGGWLKSSVHRVHAPPQDQRGYKRTGLLYFARPHNDTILTPITDSPVLQAAGVKSRFEKPVTMEEWVRAKQSVQLNIDKLIEQRKEDGSVEILAGFSDKKYKA</sequence>
<dbReference type="PRINTS" id="PR00682">
    <property type="entry name" value="IPNSYNTHASE"/>
</dbReference>
<evidence type="ECO:0000259" key="4">
    <source>
        <dbReference type="Pfam" id="PF14226"/>
    </source>
</evidence>
<dbReference type="Proteomes" id="UP001140453">
    <property type="component" value="Unassembled WGS sequence"/>
</dbReference>
<comment type="caution">
    <text evidence="5">The sequence shown here is derived from an EMBL/GenBank/DDBJ whole genome shotgun (WGS) entry which is preliminary data.</text>
</comment>
<evidence type="ECO:0000313" key="6">
    <source>
        <dbReference type="Proteomes" id="UP001140453"/>
    </source>
</evidence>
<evidence type="ECO:0008006" key="7">
    <source>
        <dbReference type="Google" id="ProtNLM"/>
    </source>
</evidence>
<dbReference type="SUPFAM" id="SSF51197">
    <property type="entry name" value="Clavaminate synthase-like"/>
    <property type="match status" value="1"/>
</dbReference>
<proteinExistence type="inferred from homology"/>
<accession>A0A9W9CS32</accession>
<dbReference type="InterPro" id="IPR050231">
    <property type="entry name" value="Iron_ascorbate_oxido_reductase"/>
</dbReference>
<name>A0A9W9CS32_9PEZI</name>
<dbReference type="AlphaFoldDB" id="A0A9W9CS32"/>
<dbReference type="InterPro" id="IPR044861">
    <property type="entry name" value="IPNS-like_FE2OG_OXY"/>
</dbReference>
<evidence type="ECO:0000259" key="3">
    <source>
        <dbReference type="Pfam" id="PF03171"/>
    </source>
</evidence>
<protein>
    <recommendedName>
        <fullName evidence="7">Fe2OG dioxygenase domain-containing protein</fullName>
    </recommendedName>
</protein>
<dbReference type="Pfam" id="PF03171">
    <property type="entry name" value="2OG-FeII_Oxy"/>
    <property type="match status" value="1"/>
</dbReference>
<dbReference type="InterPro" id="IPR027443">
    <property type="entry name" value="IPNS-like_sf"/>
</dbReference>
<reference evidence="5" key="1">
    <citation type="submission" date="2022-10" db="EMBL/GenBank/DDBJ databases">
        <title>Tapping the CABI collections for fungal endophytes: first genome assemblies for Collariella, Neodidymelliopsis, Ascochyta clinopodiicola, Didymella pomorum, Didymosphaeria variabile, Neocosmospora piperis and Neocucurbitaria cava.</title>
        <authorList>
            <person name="Hill R."/>
        </authorList>
    </citation>
    <scope>NUCLEOTIDE SEQUENCE</scope>
    <source>
        <strain evidence="5">IMI 355082</strain>
    </source>
</reference>
<feature type="domain" description="Non-haem dioxygenase N-terminal" evidence="4">
    <location>
        <begin position="53"/>
        <end position="153"/>
    </location>
</feature>
<evidence type="ECO:0000256" key="1">
    <source>
        <dbReference type="ARBA" id="ARBA00008056"/>
    </source>
</evidence>
<dbReference type="OrthoDB" id="406156at2759"/>
<organism evidence="5 6">
    <name type="scientific">Gnomoniopsis smithogilvyi</name>
    <dbReference type="NCBI Taxonomy" id="1191159"/>
    <lineage>
        <taxon>Eukaryota</taxon>
        <taxon>Fungi</taxon>
        <taxon>Dikarya</taxon>
        <taxon>Ascomycota</taxon>
        <taxon>Pezizomycotina</taxon>
        <taxon>Sordariomycetes</taxon>
        <taxon>Sordariomycetidae</taxon>
        <taxon>Diaporthales</taxon>
        <taxon>Gnomoniaceae</taxon>
        <taxon>Gnomoniopsis</taxon>
    </lineage>
</organism>
<dbReference type="EMBL" id="JAPEVB010000007">
    <property type="protein sequence ID" value="KAJ4385644.1"/>
    <property type="molecule type" value="Genomic_DNA"/>
</dbReference>
<feature type="region of interest" description="Disordered" evidence="2">
    <location>
        <begin position="1"/>
        <end position="20"/>
    </location>
</feature>
<dbReference type="Gene3D" id="2.60.120.330">
    <property type="entry name" value="B-lactam Antibiotic, Isopenicillin N Synthase, Chain"/>
    <property type="match status" value="1"/>
</dbReference>
<feature type="domain" description="Isopenicillin N synthase-like Fe(2+) 2OG dioxygenase" evidence="3">
    <location>
        <begin position="237"/>
        <end position="307"/>
    </location>
</feature>
<evidence type="ECO:0000313" key="5">
    <source>
        <dbReference type="EMBL" id="KAJ4385644.1"/>
    </source>
</evidence>
<dbReference type="InterPro" id="IPR026992">
    <property type="entry name" value="DIOX_N"/>
</dbReference>
<dbReference type="Pfam" id="PF14226">
    <property type="entry name" value="DIOX_N"/>
    <property type="match status" value="1"/>
</dbReference>
<comment type="similarity">
    <text evidence="1">Belongs to the iron/ascorbate-dependent oxidoreductase family.</text>
</comment>
<evidence type="ECO:0000256" key="2">
    <source>
        <dbReference type="SAM" id="MobiDB-lite"/>
    </source>
</evidence>
<dbReference type="PANTHER" id="PTHR47990">
    <property type="entry name" value="2-OXOGLUTARATE (2OG) AND FE(II)-DEPENDENT OXYGENASE SUPERFAMILY PROTEIN-RELATED"/>
    <property type="match status" value="1"/>
</dbReference>
<gene>
    <name evidence="5" type="ORF">N0V93_010073</name>
</gene>
<dbReference type="FunFam" id="2.60.120.330:FF:000040">
    <property type="entry name" value="Chromosome 21, whole genome shotgun sequence"/>
    <property type="match status" value="1"/>
</dbReference>